<dbReference type="EMBL" id="JAYMFH010000001">
    <property type="protein sequence ID" value="MEC4293956.1"/>
    <property type="molecule type" value="Genomic_DNA"/>
</dbReference>
<gene>
    <name evidence="1" type="ORF">VJ920_01365</name>
</gene>
<comment type="caution">
    <text evidence="1">The sequence shown here is derived from an EMBL/GenBank/DDBJ whole genome shotgun (WGS) entry which is preliminary data.</text>
</comment>
<name>A0ABU6IW82_9ACTN</name>
<sequence length="76" mass="9087">MTRRYLETHDDDVRRFANVIEQRLADSVDIDDLIADNERILAECRKRNLPFRLIDESYEEARDGITLTNYRMKKAL</sequence>
<evidence type="ECO:0000313" key="1">
    <source>
        <dbReference type="EMBL" id="MEC4293956.1"/>
    </source>
</evidence>
<protein>
    <submittedName>
        <fullName evidence="1">Uncharacterized protein</fullName>
    </submittedName>
</protein>
<proteinExistence type="predicted"/>
<dbReference type="RefSeq" id="WP_326454213.1">
    <property type="nucleotide sequence ID" value="NZ_JAYMFH010000001.1"/>
</dbReference>
<accession>A0ABU6IW82</accession>
<dbReference type="Proteomes" id="UP001343724">
    <property type="component" value="Unassembled WGS sequence"/>
</dbReference>
<keyword evidence="2" id="KW-1185">Reference proteome</keyword>
<evidence type="ECO:0000313" key="2">
    <source>
        <dbReference type="Proteomes" id="UP001343724"/>
    </source>
</evidence>
<reference evidence="1 2" key="1">
    <citation type="submission" date="2024-01" db="EMBL/GenBank/DDBJ databases">
        <title>novel species in genus Adlercreutzia.</title>
        <authorList>
            <person name="Liu X."/>
        </authorList>
    </citation>
    <scope>NUCLEOTIDE SEQUENCE [LARGE SCALE GENOMIC DNA]</scope>
    <source>
        <strain evidence="1 2">R22</strain>
    </source>
</reference>
<organism evidence="1 2">
    <name type="scientific">Adlercreutzia shanghongiae</name>
    <dbReference type="NCBI Taxonomy" id="3111773"/>
    <lineage>
        <taxon>Bacteria</taxon>
        <taxon>Bacillati</taxon>
        <taxon>Actinomycetota</taxon>
        <taxon>Coriobacteriia</taxon>
        <taxon>Eggerthellales</taxon>
        <taxon>Eggerthellaceae</taxon>
        <taxon>Adlercreutzia</taxon>
    </lineage>
</organism>